<reference evidence="2" key="1">
    <citation type="submission" date="2020-05" db="EMBL/GenBank/DDBJ databases">
        <title>Complete genome sequence of Pseudomonas sp. Sm006.</title>
        <authorList>
            <person name="Takeuchi K."/>
            <person name="Someya N."/>
        </authorList>
    </citation>
    <scope>NUCLEOTIDE SEQUENCE</scope>
    <source>
        <strain evidence="2">Sm006</strain>
    </source>
</reference>
<gene>
    <name evidence="2" type="ORF">PSm6_11880</name>
</gene>
<sequence length="70" mass="7512">MDQLPRFTPSYPKAGGQEAAPARRVDQPEARGGVRGVDLGNNRSGEPRANFKNPTFFPPMGRALMVGASL</sequence>
<evidence type="ECO:0000313" key="2">
    <source>
        <dbReference type="EMBL" id="BCD84781.1"/>
    </source>
</evidence>
<evidence type="ECO:0000256" key="1">
    <source>
        <dbReference type="SAM" id="MobiDB-lite"/>
    </source>
</evidence>
<organism evidence="2 3">
    <name type="scientific">Pseudomonas solani</name>
    <dbReference type="NCBI Taxonomy" id="2731552"/>
    <lineage>
        <taxon>Bacteria</taxon>
        <taxon>Pseudomonadati</taxon>
        <taxon>Pseudomonadota</taxon>
        <taxon>Gammaproteobacteria</taxon>
        <taxon>Pseudomonadales</taxon>
        <taxon>Pseudomonadaceae</taxon>
        <taxon>Pseudomonas</taxon>
    </lineage>
</organism>
<keyword evidence="3" id="KW-1185">Reference proteome</keyword>
<accession>A0ABM7L5F3</accession>
<dbReference type="EMBL" id="AP023081">
    <property type="protein sequence ID" value="BCD84781.1"/>
    <property type="molecule type" value="Genomic_DNA"/>
</dbReference>
<feature type="region of interest" description="Disordered" evidence="1">
    <location>
        <begin position="1"/>
        <end position="54"/>
    </location>
</feature>
<name>A0ABM7L5F3_9PSED</name>
<dbReference type="Proteomes" id="UP001064896">
    <property type="component" value="Chromosome"/>
</dbReference>
<proteinExistence type="predicted"/>
<protein>
    <submittedName>
        <fullName evidence="2">Uncharacterized protein</fullName>
    </submittedName>
</protein>
<evidence type="ECO:0000313" key="3">
    <source>
        <dbReference type="Proteomes" id="UP001064896"/>
    </source>
</evidence>